<proteinExistence type="predicted"/>
<organism evidence="1">
    <name type="scientific">Arion vulgaris</name>
    <dbReference type="NCBI Taxonomy" id="1028688"/>
    <lineage>
        <taxon>Eukaryota</taxon>
        <taxon>Metazoa</taxon>
        <taxon>Spiralia</taxon>
        <taxon>Lophotrochozoa</taxon>
        <taxon>Mollusca</taxon>
        <taxon>Gastropoda</taxon>
        <taxon>Heterobranchia</taxon>
        <taxon>Euthyneura</taxon>
        <taxon>Panpulmonata</taxon>
        <taxon>Eupulmonata</taxon>
        <taxon>Stylommatophora</taxon>
        <taxon>Helicina</taxon>
        <taxon>Arionoidea</taxon>
        <taxon>Arionidae</taxon>
        <taxon>Arion</taxon>
    </lineage>
</organism>
<dbReference type="SUPFAM" id="SSF54236">
    <property type="entry name" value="Ubiquitin-like"/>
    <property type="match status" value="1"/>
</dbReference>
<dbReference type="EMBL" id="HACG01017748">
    <property type="protein sequence ID" value="CEK64613.1"/>
    <property type="molecule type" value="Transcribed_RNA"/>
</dbReference>
<feature type="non-terminal residue" evidence="1">
    <location>
        <position position="1"/>
    </location>
</feature>
<reference evidence="1" key="1">
    <citation type="submission" date="2014-12" db="EMBL/GenBank/DDBJ databases">
        <title>Insight into the proteome of Arion vulgaris.</title>
        <authorList>
            <person name="Aradska J."/>
            <person name="Bulat T."/>
            <person name="Smidak R."/>
            <person name="Sarate P."/>
            <person name="Gangsoo J."/>
            <person name="Sialana F."/>
            <person name="Bilban M."/>
            <person name="Lubec G."/>
        </authorList>
    </citation>
    <scope>NUCLEOTIDE SEQUENCE</scope>
    <source>
        <tissue evidence="1">Skin</tissue>
    </source>
</reference>
<accession>A0A0B6Z7W6</accession>
<name>A0A0B6Z7W6_9EUPU</name>
<dbReference type="InterPro" id="IPR029071">
    <property type="entry name" value="Ubiquitin-like_domsf"/>
</dbReference>
<dbReference type="AlphaFoldDB" id="A0A0B6Z7W6"/>
<protein>
    <recommendedName>
        <fullName evidence="2">Ubiquitin-like domain-containing protein</fullName>
    </recommendedName>
</protein>
<evidence type="ECO:0000313" key="1">
    <source>
        <dbReference type="EMBL" id="CEK64613.1"/>
    </source>
</evidence>
<gene>
    <name evidence="1" type="primary">ORF52286</name>
</gene>
<sequence>CVLTSFSTWSVVEQSVMAGLIDESPFQPEAAPDVEVILKIAGASNNDCNILEACININKTTLELKQSLSTPLEIPIINMEVWKGTTQLQDSVKLMNYDIKPDDCLEIRDTRL</sequence>
<evidence type="ECO:0008006" key="2">
    <source>
        <dbReference type="Google" id="ProtNLM"/>
    </source>
</evidence>